<dbReference type="Proteomes" id="UP000279236">
    <property type="component" value="Unassembled WGS sequence"/>
</dbReference>
<name>A0A427XCU4_9TREE</name>
<evidence type="ECO:0000256" key="2">
    <source>
        <dbReference type="ARBA" id="ARBA00022448"/>
    </source>
</evidence>
<keyword evidence="4 7" id="KW-1133">Transmembrane helix</keyword>
<feature type="region of interest" description="Disordered" evidence="6">
    <location>
        <begin position="473"/>
        <end position="508"/>
    </location>
</feature>
<keyword evidence="5 7" id="KW-0472">Membrane</keyword>
<evidence type="ECO:0000313" key="9">
    <source>
        <dbReference type="EMBL" id="RSH76730.1"/>
    </source>
</evidence>
<dbReference type="PANTHER" id="PTHR43791">
    <property type="entry name" value="PERMEASE-RELATED"/>
    <property type="match status" value="1"/>
</dbReference>
<keyword evidence="2" id="KW-0813">Transport</keyword>
<dbReference type="Pfam" id="PF07690">
    <property type="entry name" value="MFS_1"/>
    <property type="match status" value="1"/>
</dbReference>
<organism evidence="9 10">
    <name type="scientific">Apiotrichum porosum</name>
    <dbReference type="NCBI Taxonomy" id="105984"/>
    <lineage>
        <taxon>Eukaryota</taxon>
        <taxon>Fungi</taxon>
        <taxon>Dikarya</taxon>
        <taxon>Basidiomycota</taxon>
        <taxon>Agaricomycotina</taxon>
        <taxon>Tremellomycetes</taxon>
        <taxon>Trichosporonales</taxon>
        <taxon>Trichosporonaceae</taxon>
        <taxon>Apiotrichum</taxon>
    </lineage>
</organism>
<evidence type="ECO:0000256" key="3">
    <source>
        <dbReference type="ARBA" id="ARBA00022692"/>
    </source>
</evidence>
<dbReference type="EMBL" id="RSCE01000021">
    <property type="protein sequence ID" value="RSH76730.1"/>
    <property type="molecule type" value="Genomic_DNA"/>
</dbReference>
<evidence type="ECO:0000256" key="5">
    <source>
        <dbReference type="ARBA" id="ARBA00023136"/>
    </source>
</evidence>
<dbReference type="InterPro" id="IPR020846">
    <property type="entry name" value="MFS_dom"/>
</dbReference>
<dbReference type="InterPro" id="IPR011701">
    <property type="entry name" value="MFS"/>
</dbReference>
<dbReference type="PANTHER" id="PTHR43791:SF32">
    <property type="entry name" value="MAJOR FACILITATOR SUPERFAMILY (MFS) PROFILE DOMAIN-CONTAINING PROTEIN"/>
    <property type="match status" value="1"/>
</dbReference>
<protein>
    <recommendedName>
        <fullName evidence="8">Major facilitator superfamily (MFS) profile domain-containing protein</fullName>
    </recommendedName>
</protein>
<gene>
    <name evidence="9" type="ORF">EHS24_005306</name>
</gene>
<dbReference type="GeneID" id="39589849"/>
<evidence type="ECO:0000256" key="7">
    <source>
        <dbReference type="SAM" id="Phobius"/>
    </source>
</evidence>
<dbReference type="AlphaFoldDB" id="A0A427XCU4"/>
<evidence type="ECO:0000259" key="8">
    <source>
        <dbReference type="PROSITE" id="PS50850"/>
    </source>
</evidence>
<dbReference type="RefSeq" id="XP_028471877.1">
    <property type="nucleotide sequence ID" value="XM_028620835.1"/>
</dbReference>
<feature type="transmembrane region" description="Helical" evidence="7">
    <location>
        <begin position="206"/>
        <end position="227"/>
    </location>
</feature>
<feature type="transmembrane region" description="Helical" evidence="7">
    <location>
        <begin position="113"/>
        <end position="130"/>
    </location>
</feature>
<feature type="transmembrane region" description="Helical" evidence="7">
    <location>
        <begin position="174"/>
        <end position="194"/>
    </location>
</feature>
<reference evidence="9 10" key="1">
    <citation type="submission" date="2018-11" db="EMBL/GenBank/DDBJ databases">
        <title>Genome sequence of Apiotrichum porosum DSM 27194.</title>
        <authorList>
            <person name="Aliyu H."/>
            <person name="Gorte O."/>
            <person name="Ochsenreither K."/>
        </authorList>
    </citation>
    <scope>NUCLEOTIDE SEQUENCE [LARGE SCALE GENOMIC DNA]</scope>
    <source>
        <strain evidence="9 10">DSM 27194</strain>
    </source>
</reference>
<dbReference type="GO" id="GO:0022857">
    <property type="term" value="F:transmembrane transporter activity"/>
    <property type="evidence" value="ECO:0007669"/>
    <property type="project" value="InterPro"/>
</dbReference>
<comment type="subcellular location">
    <subcellularLocation>
        <location evidence="1">Membrane</location>
        <topology evidence="1">Multi-pass membrane protein</topology>
    </subcellularLocation>
</comment>
<feature type="compositionally biased region" description="Low complexity" evidence="6">
    <location>
        <begin position="478"/>
        <end position="489"/>
    </location>
</feature>
<proteinExistence type="predicted"/>
<keyword evidence="10" id="KW-1185">Reference proteome</keyword>
<feature type="transmembrane region" description="Helical" evidence="7">
    <location>
        <begin position="444"/>
        <end position="463"/>
    </location>
</feature>
<dbReference type="OrthoDB" id="1935484at2759"/>
<dbReference type="SUPFAM" id="SSF103473">
    <property type="entry name" value="MFS general substrate transporter"/>
    <property type="match status" value="1"/>
</dbReference>
<feature type="transmembrane region" description="Helical" evidence="7">
    <location>
        <begin position="142"/>
        <end position="162"/>
    </location>
</feature>
<dbReference type="GO" id="GO:0016020">
    <property type="term" value="C:membrane"/>
    <property type="evidence" value="ECO:0007669"/>
    <property type="project" value="UniProtKB-SubCell"/>
</dbReference>
<feature type="domain" description="Major facilitator superfamily (MFS) profile" evidence="8">
    <location>
        <begin position="46"/>
        <end position="508"/>
    </location>
</feature>
<keyword evidence="3 7" id="KW-0812">Transmembrane</keyword>
<dbReference type="PROSITE" id="PS50850">
    <property type="entry name" value="MFS"/>
    <property type="match status" value="1"/>
</dbReference>
<evidence type="ECO:0000256" key="6">
    <source>
        <dbReference type="SAM" id="MobiDB-lite"/>
    </source>
</evidence>
<dbReference type="Gene3D" id="1.20.1250.20">
    <property type="entry name" value="MFS general substrate transporter like domains"/>
    <property type="match status" value="2"/>
</dbReference>
<evidence type="ECO:0000313" key="10">
    <source>
        <dbReference type="Proteomes" id="UP000279236"/>
    </source>
</evidence>
<feature type="transmembrane region" description="Helical" evidence="7">
    <location>
        <begin position="411"/>
        <end position="432"/>
    </location>
</feature>
<evidence type="ECO:0000256" key="1">
    <source>
        <dbReference type="ARBA" id="ARBA00004141"/>
    </source>
</evidence>
<dbReference type="InterPro" id="IPR036259">
    <property type="entry name" value="MFS_trans_sf"/>
</dbReference>
<accession>A0A427XCU4</accession>
<comment type="caution">
    <text evidence="9">The sequence shown here is derived from an EMBL/GenBank/DDBJ whole genome shotgun (WGS) entry which is preliminary data.</text>
</comment>
<evidence type="ECO:0000256" key="4">
    <source>
        <dbReference type="ARBA" id="ARBA00022989"/>
    </source>
</evidence>
<sequence>MASEKYPQQTFDEFPPVPQDEVTLTLKRDWTPEEEARAKRKLDFIIMPILTLGFFCLQLDRGNIANALTDNFLKDVGISQNQFNVGQQMLSLGIVLFEVPSNMILYRVGPGKWLTLQLFLFGIVSTFQAFQRGYAPFIATRFLLGLTESGFIPGGLWTLSTWYTRAETAKRVMFFYFGNQIGQASSKLLAYGILHMRGVGGQPGWFWLFALMGSFTVAAGVVFGLFLPDSFNNPSSTFLPRKVWFTEREIHILRTRVVLDDPMKGKKKKHIGLDAFKRAFGYWRLWIHLFITLCNNGPQRAFDTYSPSIVNSFGFAPLTSNALASVGFWIQVPVSYAFSYVSDHFNRRGETVITGLSCHLLGYVFNRIFTEINNRGLRYFGVVWTQTFGTFSHPLNIAWMSLTARDSEERALAMAMVIMGANTAGIYGAQIFRADDKPRYRRGFSINIAVLSVGVALAVVRFIDQLRTRRRAVEEEATTASTESTSSVEYAGDSRGPSSPGLESDSKV</sequence>